<feature type="transmembrane region" description="Helical" evidence="8">
    <location>
        <begin position="284"/>
        <end position="302"/>
    </location>
</feature>
<keyword evidence="10" id="KW-1185">Reference proteome</keyword>
<keyword evidence="4 8" id="KW-0812">Transmembrane</keyword>
<comment type="subcellular location">
    <subcellularLocation>
        <location evidence="1">Cell membrane</location>
        <topology evidence="1">Multi-pass membrane protein</topology>
    </subcellularLocation>
</comment>
<evidence type="ECO:0000256" key="4">
    <source>
        <dbReference type="ARBA" id="ARBA00022692"/>
    </source>
</evidence>
<feature type="transmembrane region" description="Helical" evidence="8">
    <location>
        <begin position="332"/>
        <end position="354"/>
    </location>
</feature>
<keyword evidence="2" id="KW-1003">Cell membrane</keyword>
<feature type="transmembrane region" description="Helical" evidence="8">
    <location>
        <begin position="308"/>
        <end position="325"/>
    </location>
</feature>
<feature type="transmembrane region" description="Helical" evidence="8">
    <location>
        <begin position="106"/>
        <end position="124"/>
    </location>
</feature>
<evidence type="ECO:0000256" key="8">
    <source>
        <dbReference type="SAM" id="Phobius"/>
    </source>
</evidence>
<evidence type="ECO:0000313" key="10">
    <source>
        <dbReference type="Proteomes" id="UP001501035"/>
    </source>
</evidence>
<feature type="transmembrane region" description="Helical" evidence="8">
    <location>
        <begin position="248"/>
        <end position="272"/>
    </location>
</feature>
<sequence length="396" mass="42128">MQVTGVPFTSGYGTRTLFDLDVYRLGSILWRQQQSLYAAGSMPFTADGIWLPFTYPPFAALMFVPLGLISLTAAGVLVTVTSCLLTVAILAVTLHILGVGTTSGRWWGAAGLAAGVIWTNPFWMTLGFGQINIVLMAMVLADVVLLGARTSRPDSSARGVLVGLAAAIKLTPAVFGLVFTAQRRWRAAITAGTAFIVAGAIAWLWLPADSKEYWTDTVFHTARIGDPAGGINQNLNALWFRILGDTPAQSICWVASGIAATILLALAVRANLPGRPNTAANREALLVVTLAVAVWGLLVSPTSWAHHWVWAILGILAAAVFALRADDGPRTWAYGALAAIGTVVFAIGPFQLLPTDTGQWSPVQQVVGNAYILWGCVFLVTVWLLPPRIGTTLPPD</sequence>
<feature type="transmembrane region" description="Helical" evidence="8">
    <location>
        <begin position="49"/>
        <end position="69"/>
    </location>
</feature>
<gene>
    <name evidence="9" type="ORF">GCM10010528_18170</name>
</gene>
<keyword evidence="3" id="KW-0808">Transferase</keyword>
<dbReference type="InterPro" id="IPR018584">
    <property type="entry name" value="GT87"/>
</dbReference>
<comment type="caution">
    <text evidence="9">The sequence shown here is derived from an EMBL/GenBank/DDBJ whole genome shotgun (WGS) entry which is preliminary data.</text>
</comment>
<feature type="transmembrane region" description="Helical" evidence="8">
    <location>
        <begin position="131"/>
        <end position="148"/>
    </location>
</feature>
<dbReference type="EMBL" id="BAAAVS010000024">
    <property type="protein sequence ID" value="GAA3037965.1"/>
    <property type="molecule type" value="Genomic_DNA"/>
</dbReference>
<keyword evidence="5 8" id="KW-1133">Transmembrane helix</keyword>
<organism evidence="9 10">
    <name type="scientific">Gordonia defluvii</name>
    <dbReference type="NCBI Taxonomy" id="283718"/>
    <lineage>
        <taxon>Bacteria</taxon>
        <taxon>Bacillati</taxon>
        <taxon>Actinomycetota</taxon>
        <taxon>Actinomycetes</taxon>
        <taxon>Mycobacteriales</taxon>
        <taxon>Gordoniaceae</taxon>
        <taxon>Gordonia</taxon>
    </lineage>
</organism>
<evidence type="ECO:0000313" key="9">
    <source>
        <dbReference type="EMBL" id="GAA3037965.1"/>
    </source>
</evidence>
<dbReference type="Proteomes" id="UP001501035">
    <property type="component" value="Unassembled WGS sequence"/>
</dbReference>
<evidence type="ECO:0000256" key="3">
    <source>
        <dbReference type="ARBA" id="ARBA00022679"/>
    </source>
</evidence>
<evidence type="ECO:0000256" key="7">
    <source>
        <dbReference type="ARBA" id="ARBA00024033"/>
    </source>
</evidence>
<feature type="transmembrane region" description="Helical" evidence="8">
    <location>
        <begin position="76"/>
        <end position="100"/>
    </location>
</feature>
<name>A0ABP6LFW0_9ACTN</name>
<reference evidence="10" key="1">
    <citation type="journal article" date="2019" name="Int. J. Syst. Evol. Microbiol.">
        <title>The Global Catalogue of Microorganisms (GCM) 10K type strain sequencing project: providing services to taxonomists for standard genome sequencing and annotation.</title>
        <authorList>
            <consortium name="The Broad Institute Genomics Platform"/>
            <consortium name="The Broad Institute Genome Sequencing Center for Infectious Disease"/>
            <person name="Wu L."/>
            <person name="Ma J."/>
        </authorList>
    </citation>
    <scope>NUCLEOTIDE SEQUENCE [LARGE SCALE GENOMIC DNA]</scope>
    <source>
        <strain evidence="10">JCM 14234</strain>
    </source>
</reference>
<feature type="transmembrane region" description="Helical" evidence="8">
    <location>
        <begin position="160"/>
        <end position="180"/>
    </location>
</feature>
<comment type="similarity">
    <text evidence="7">Belongs to the glycosyltransferase 87 family.</text>
</comment>
<keyword evidence="6 8" id="KW-0472">Membrane</keyword>
<proteinExistence type="inferred from homology"/>
<protein>
    <submittedName>
        <fullName evidence="9">Glycosyltransferase 87 family protein</fullName>
    </submittedName>
</protein>
<feature type="transmembrane region" description="Helical" evidence="8">
    <location>
        <begin position="187"/>
        <end position="206"/>
    </location>
</feature>
<evidence type="ECO:0000256" key="2">
    <source>
        <dbReference type="ARBA" id="ARBA00022475"/>
    </source>
</evidence>
<feature type="transmembrane region" description="Helical" evidence="8">
    <location>
        <begin position="366"/>
        <end position="385"/>
    </location>
</feature>
<evidence type="ECO:0000256" key="1">
    <source>
        <dbReference type="ARBA" id="ARBA00004651"/>
    </source>
</evidence>
<accession>A0ABP6LFW0</accession>
<evidence type="ECO:0000256" key="5">
    <source>
        <dbReference type="ARBA" id="ARBA00022989"/>
    </source>
</evidence>
<dbReference type="Pfam" id="PF09594">
    <property type="entry name" value="GT87"/>
    <property type="match status" value="1"/>
</dbReference>
<evidence type="ECO:0000256" key="6">
    <source>
        <dbReference type="ARBA" id="ARBA00023136"/>
    </source>
</evidence>